<reference evidence="2 3" key="1">
    <citation type="submission" date="2018-05" db="EMBL/GenBank/DDBJ databases">
        <title>Genomic Encyclopedia of Type Strains, Phase IV (KMG-IV): sequencing the most valuable type-strain genomes for metagenomic binning, comparative biology and taxonomic classification.</title>
        <authorList>
            <person name="Goeker M."/>
        </authorList>
    </citation>
    <scope>NUCLEOTIDE SEQUENCE [LARGE SCALE GENOMIC DNA]</scope>
    <source>
        <strain evidence="2 3">DSM 24906</strain>
    </source>
</reference>
<dbReference type="RefSeq" id="WP_109604533.1">
    <property type="nucleotide sequence ID" value="NZ_JAMHJO010000006.1"/>
</dbReference>
<feature type="domain" description="Nitrogenase/oxidoreductase component 1" evidence="1">
    <location>
        <begin position="14"/>
        <end position="267"/>
    </location>
</feature>
<dbReference type="EMBL" id="QGGI01000006">
    <property type="protein sequence ID" value="PWJ95286.1"/>
    <property type="molecule type" value="Genomic_DNA"/>
</dbReference>
<dbReference type="PANTHER" id="PTHR42846:SF1">
    <property type="entry name" value="NI-SIROHYDROCHLORIN A,C-DIAMIDE REDUCTIVE CYCLASE COMPLEX, COMPONENT CFBD"/>
    <property type="match status" value="1"/>
</dbReference>
<dbReference type="GO" id="GO:0016491">
    <property type="term" value="F:oxidoreductase activity"/>
    <property type="evidence" value="ECO:0007669"/>
    <property type="project" value="InterPro"/>
</dbReference>
<evidence type="ECO:0000259" key="1">
    <source>
        <dbReference type="Pfam" id="PF00148"/>
    </source>
</evidence>
<dbReference type="InterPro" id="IPR000510">
    <property type="entry name" value="Nase/OxRdtase_comp1"/>
</dbReference>
<evidence type="ECO:0000313" key="2">
    <source>
        <dbReference type="EMBL" id="PWJ95286.1"/>
    </source>
</evidence>
<gene>
    <name evidence="2" type="ORF">C7380_10694</name>
</gene>
<evidence type="ECO:0000313" key="3">
    <source>
        <dbReference type="Proteomes" id="UP000245921"/>
    </source>
</evidence>
<proteinExistence type="predicted"/>
<dbReference type="Pfam" id="PF00148">
    <property type="entry name" value="Oxidored_nitro"/>
    <property type="match status" value="1"/>
</dbReference>
<dbReference type="AlphaFoldDB" id="A0AA45HJ23"/>
<keyword evidence="3" id="KW-1185">Reference proteome</keyword>
<dbReference type="Proteomes" id="UP000245921">
    <property type="component" value="Unassembled WGS sequence"/>
</dbReference>
<name>A0AA45HJ23_9BACT</name>
<protein>
    <submittedName>
        <fullName evidence="2">Nitrogenase molybdenum-iron protein alpha/beta subunit</fullName>
    </submittedName>
</protein>
<sequence>MGLHRFKPVPSGRMGILWTLSTIKNSAIIEFGCMGHMHYSSVSLKRAGIYEGSKLYSTHIDETDISLGQVKRFEDTIDEVVKIENPKVIFLIPSAIPEMIGSDIFSMTEEIKYKYPEIIFIPFGFGGFNINKNKGVQETLFSLCKSIPVKLKKTERPTFNIIGSCADIFKFKEDSNEIIRIMKNAFDIDPLCVLSSNTSIDDIQKIGAAHLNIVIRREGVKSAKYLEKKFGTPFIFERPYGIKGTSSWLKKISNLCNFNLNLDYINLEEDLFKKQSFNVIPHFKHIIRDHTEESLLSLGGHVDVVRGILNFGCNEINLPKGFCWSNCPDFFDDDIPFLEEEIWLNFVNKHDKGILMTSGEILKWIDKNDELQISNPDTKWRLHDYSVPFIGYRGAINLVNIWINEIND</sequence>
<dbReference type="InterPro" id="IPR052673">
    <property type="entry name" value="Ni-siroh_cyclase_CfbD"/>
</dbReference>
<organism evidence="2 3">
    <name type="scientific">Oceanotoga teriensis</name>
    <dbReference type="NCBI Taxonomy" id="515440"/>
    <lineage>
        <taxon>Bacteria</taxon>
        <taxon>Thermotogati</taxon>
        <taxon>Thermotogota</taxon>
        <taxon>Thermotogae</taxon>
        <taxon>Petrotogales</taxon>
        <taxon>Petrotogaceae</taxon>
        <taxon>Oceanotoga</taxon>
    </lineage>
</organism>
<dbReference type="PANTHER" id="PTHR42846">
    <property type="entry name" value="NI-SIROHYDROCHLORIN A,C-DIAMIDE REDUCTIVE CYCLASE COMPLEX, COMPONENT CFBD"/>
    <property type="match status" value="1"/>
</dbReference>
<dbReference type="SUPFAM" id="SSF53807">
    <property type="entry name" value="Helical backbone' metal receptor"/>
    <property type="match status" value="1"/>
</dbReference>
<dbReference type="Gene3D" id="3.40.50.1980">
    <property type="entry name" value="Nitrogenase molybdenum iron protein domain"/>
    <property type="match status" value="2"/>
</dbReference>
<comment type="caution">
    <text evidence="2">The sequence shown here is derived from an EMBL/GenBank/DDBJ whole genome shotgun (WGS) entry which is preliminary data.</text>
</comment>
<accession>A0AA45HJ23</accession>